<dbReference type="Proteomes" id="UP001497382">
    <property type="component" value="Unassembled WGS sequence"/>
</dbReference>
<keyword evidence="2" id="KW-0325">Glycoprotein</keyword>
<evidence type="ECO:0000313" key="5">
    <source>
        <dbReference type="EMBL" id="CAL1269213.1"/>
    </source>
</evidence>
<keyword evidence="3" id="KW-0472">Membrane</keyword>
<gene>
    <name evidence="5" type="ORF">LARSCL_LOCUS4623</name>
</gene>
<dbReference type="GO" id="GO:0005615">
    <property type="term" value="C:extracellular space"/>
    <property type="evidence" value="ECO:0007669"/>
    <property type="project" value="TreeGrafter"/>
</dbReference>
<protein>
    <recommendedName>
        <fullName evidence="4">Sphingomyelin phosphodiesterase C-terminal domain-containing protein</fullName>
    </recommendedName>
</protein>
<dbReference type="Pfam" id="PF19272">
    <property type="entry name" value="ASMase_C"/>
    <property type="match status" value="1"/>
</dbReference>
<feature type="transmembrane region" description="Helical" evidence="3">
    <location>
        <begin position="202"/>
        <end position="225"/>
    </location>
</feature>
<dbReference type="InterPro" id="IPR045473">
    <property type="entry name" value="ASM_C"/>
</dbReference>
<keyword evidence="1" id="KW-0378">Hydrolase</keyword>
<keyword evidence="6" id="KW-1185">Reference proteome</keyword>
<dbReference type="AlphaFoldDB" id="A0AAV1ZFD7"/>
<evidence type="ECO:0000256" key="3">
    <source>
        <dbReference type="SAM" id="Phobius"/>
    </source>
</evidence>
<dbReference type="GO" id="GO:0008081">
    <property type="term" value="F:phosphoric diester hydrolase activity"/>
    <property type="evidence" value="ECO:0007669"/>
    <property type="project" value="TreeGrafter"/>
</dbReference>
<dbReference type="EMBL" id="CAXIEN010000039">
    <property type="protein sequence ID" value="CAL1269213.1"/>
    <property type="molecule type" value="Genomic_DNA"/>
</dbReference>
<dbReference type="InterPro" id="IPR029052">
    <property type="entry name" value="Metallo-depent_PP-like"/>
</dbReference>
<keyword evidence="3" id="KW-0812">Transmembrane</keyword>
<name>A0AAV1ZFD7_9ARAC</name>
<organism evidence="5 6">
    <name type="scientific">Larinioides sclopetarius</name>
    <dbReference type="NCBI Taxonomy" id="280406"/>
    <lineage>
        <taxon>Eukaryota</taxon>
        <taxon>Metazoa</taxon>
        <taxon>Ecdysozoa</taxon>
        <taxon>Arthropoda</taxon>
        <taxon>Chelicerata</taxon>
        <taxon>Arachnida</taxon>
        <taxon>Araneae</taxon>
        <taxon>Araneomorphae</taxon>
        <taxon>Entelegynae</taxon>
        <taxon>Araneoidea</taxon>
        <taxon>Araneidae</taxon>
        <taxon>Larinioides</taxon>
    </lineage>
</organism>
<evidence type="ECO:0000256" key="1">
    <source>
        <dbReference type="ARBA" id="ARBA00022801"/>
    </source>
</evidence>
<dbReference type="SUPFAM" id="SSF56300">
    <property type="entry name" value="Metallo-dependent phosphatases"/>
    <property type="match status" value="1"/>
</dbReference>
<evidence type="ECO:0000259" key="4">
    <source>
        <dbReference type="Pfam" id="PF19272"/>
    </source>
</evidence>
<evidence type="ECO:0000256" key="2">
    <source>
        <dbReference type="ARBA" id="ARBA00023180"/>
    </source>
</evidence>
<sequence>MYHSQHLEFYLKIIFNYTDIIFGQFYGHFHMDMFQLFQDSSGKFESSSLLAPPVTPWYEGKGQNISLPVNPSIRLVYYSSDDFKLLDYGQYVLNLTTANRNIKEDKKTYELLYSFTTFYGVEDLTTESFVKLFQRLKRRSYWFDEFFRFLTAGMETIGCDKTCRVAQICAITGITPHQYEACWKGADNIFDSTQISAPKNSMIISICISALPIIILMLIIGYVLYKKFKASENKVE</sequence>
<comment type="caution">
    <text evidence="5">The sequence shown here is derived from an EMBL/GenBank/DDBJ whole genome shotgun (WGS) entry which is preliminary data.</text>
</comment>
<accession>A0AAV1ZFD7</accession>
<evidence type="ECO:0000313" key="6">
    <source>
        <dbReference type="Proteomes" id="UP001497382"/>
    </source>
</evidence>
<reference evidence="5 6" key="1">
    <citation type="submission" date="2024-04" db="EMBL/GenBank/DDBJ databases">
        <authorList>
            <person name="Rising A."/>
            <person name="Reimegard J."/>
            <person name="Sonavane S."/>
            <person name="Akerstrom W."/>
            <person name="Nylinder S."/>
            <person name="Hedman E."/>
            <person name="Kallberg Y."/>
        </authorList>
    </citation>
    <scope>NUCLEOTIDE SEQUENCE [LARGE SCALE GENOMIC DNA]</scope>
</reference>
<keyword evidence="3" id="KW-1133">Transmembrane helix</keyword>
<proteinExistence type="predicted"/>
<dbReference type="PANTHER" id="PTHR10340">
    <property type="entry name" value="SPHINGOMYELIN PHOSPHODIESTERASE"/>
    <property type="match status" value="1"/>
</dbReference>
<feature type="domain" description="Sphingomyelin phosphodiesterase C-terminal" evidence="4">
    <location>
        <begin position="47"/>
        <end position="184"/>
    </location>
</feature>
<dbReference type="PANTHER" id="PTHR10340:SF57">
    <property type="entry name" value="METALLOPHOS DOMAIN-CONTAINING PROTEIN"/>
    <property type="match status" value="1"/>
</dbReference>